<keyword evidence="4" id="KW-1185">Reference proteome</keyword>
<dbReference type="RefSeq" id="WP_305907256.1">
    <property type="nucleotide sequence ID" value="NZ_CP157743.1"/>
</dbReference>
<dbReference type="Proteomes" id="UP001225378">
    <property type="component" value="Chromosome"/>
</dbReference>
<dbReference type="EMBL" id="CP157743">
    <property type="protein sequence ID" value="XBS20018.1"/>
    <property type="molecule type" value="Genomic_DNA"/>
</dbReference>
<evidence type="ECO:0000259" key="2">
    <source>
        <dbReference type="Pfam" id="PF00850"/>
    </source>
</evidence>
<dbReference type="SUPFAM" id="SSF52768">
    <property type="entry name" value="Arginase/deacetylase"/>
    <property type="match status" value="1"/>
</dbReference>
<name>A0AAU7NSR1_9GAMM</name>
<organism evidence="3 4">
    <name type="scientific">Methylomarinum roseum</name>
    <dbReference type="NCBI Taxonomy" id="3067653"/>
    <lineage>
        <taxon>Bacteria</taxon>
        <taxon>Pseudomonadati</taxon>
        <taxon>Pseudomonadota</taxon>
        <taxon>Gammaproteobacteria</taxon>
        <taxon>Methylococcales</taxon>
        <taxon>Methylococcaceae</taxon>
        <taxon>Methylomarinum</taxon>
    </lineage>
</organism>
<dbReference type="GO" id="GO:0040029">
    <property type="term" value="P:epigenetic regulation of gene expression"/>
    <property type="evidence" value="ECO:0007669"/>
    <property type="project" value="TreeGrafter"/>
</dbReference>
<evidence type="ECO:0000313" key="4">
    <source>
        <dbReference type="Proteomes" id="UP001225378"/>
    </source>
</evidence>
<dbReference type="Pfam" id="PF00850">
    <property type="entry name" value="Hist_deacetyl"/>
    <property type="match status" value="1"/>
</dbReference>
<protein>
    <submittedName>
        <fullName evidence="3">Histone deacetylase family protein</fullName>
    </submittedName>
</protein>
<dbReference type="PRINTS" id="PR01270">
    <property type="entry name" value="HDASUPER"/>
</dbReference>
<dbReference type="CDD" id="cd11599">
    <property type="entry name" value="HDAC_classII_2"/>
    <property type="match status" value="1"/>
</dbReference>
<dbReference type="KEGG" id="mech:Q9L42_016910"/>
<dbReference type="AlphaFoldDB" id="A0AAU7NSR1"/>
<evidence type="ECO:0000313" key="3">
    <source>
        <dbReference type="EMBL" id="XBS20018.1"/>
    </source>
</evidence>
<dbReference type="GO" id="GO:0004407">
    <property type="term" value="F:histone deacetylase activity"/>
    <property type="evidence" value="ECO:0007669"/>
    <property type="project" value="TreeGrafter"/>
</dbReference>
<feature type="domain" description="Histone deacetylase" evidence="2">
    <location>
        <begin position="20"/>
        <end position="307"/>
    </location>
</feature>
<dbReference type="PANTHER" id="PTHR10625:SF10">
    <property type="entry name" value="HISTONE DEACETYLASE HDAC1"/>
    <property type="match status" value="1"/>
</dbReference>
<dbReference type="PANTHER" id="PTHR10625">
    <property type="entry name" value="HISTONE DEACETYLASE HDAC1-RELATED"/>
    <property type="match status" value="1"/>
</dbReference>
<dbReference type="InterPro" id="IPR023696">
    <property type="entry name" value="Ureohydrolase_dom_sf"/>
</dbReference>
<dbReference type="InterPro" id="IPR037138">
    <property type="entry name" value="His_deacetylse_dom_sf"/>
</dbReference>
<accession>A0AAU7NSR1</accession>
<sequence>MTTLYYYHDDFLQHDTGPGHPECAARLTHINAELAGADFASLVKVTPTLKENIRDHIQRLHSPALIEKIFAMIPEQGHAYLDQDTVLSPGSGRAALLAASSVCDAVDRVLTGQADNAFCAVRPPGHHAEAERAMGFCLFNNIAIAATYARRQYDLQRVAIVDFDVHHGNGTQQAFYQQAEVLYASTHQMPHYPGSGHPSETGVGNIVNVPLAAGDGGPQFRQKYRDIILPALKLFKPQLMLLSAGFDAHKDDPLASIMLEADDYAWLTRQLVEIAERECSGHIVSILEGGYNLAALQESVGAHIKALMNS</sequence>
<gene>
    <name evidence="3" type="ORF">Q9L42_016910</name>
</gene>
<dbReference type="InterPro" id="IPR000286">
    <property type="entry name" value="HDACs"/>
</dbReference>
<reference evidence="3 4" key="1">
    <citation type="journal article" date="2024" name="Microbiology">
        <title>Methylomarinum rosea sp. nov., a novel halophilic methanotrophic bacterium from the hypersaline Lake Elton.</title>
        <authorList>
            <person name="Suleimanov R.Z."/>
            <person name="Oshkin I.Y."/>
            <person name="Danilova O.V."/>
            <person name="Suzina N.E."/>
            <person name="Dedysh S.N."/>
        </authorList>
    </citation>
    <scope>NUCLEOTIDE SEQUENCE [LARGE SCALE GENOMIC DNA]</scope>
    <source>
        <strain evidence="3 4">Ch1-1</strain>
    </source>
</reference>
<evidence type="ECO:0000256" key="1">
    <source>
        <dbReference type="ARBA" id="ARBA00005947"/>
    </source>
</evidence>
<dbReference type="InterPro" id="IPR023801">
    <property type="entry name" value="His_deacetylse_dom"/>
</dbReference>
<proteinExistence type="inferred from homology"/>
<dbReference type="Gene3D" id="3.40.800.20">
    <property type="entry name" value="Histone deacetylase domain"/>
    <property type="match status" value="1"/>
</dbReference>
<comment type="similarity">
    <text evidence="1">Belongs to the histone deacetylase family.</text>
</comment>